<feature type="domain" description="Intracellular proteinase inhibitor BsuPI" evidence="1">
    <location>
        <begin position="9"/>
        <end position="106"/>
    </location>
</feature>
<dbReference type="Proteomes" id="UP000595349">
    <property type="component" value="Chromosome"/>
</dbReference>
<dbReference type="RefSeq" id="WP_200085225.1">
    <property type="nucleotide sequence ID" value="NZ_CP054706.1"/>
</dbReference>
<accession>A0A7T6ZCA2</accession>
<protein>
    <recommendedName>
        <fullName evidence="1">Intracellular proteinase inhibitor BsuPI domain-containing protein</fullName>
    </recommendedName>
</protein>
<proteinExistence type="predicted"/>
<reference evidence="2 3" key="1">
    <citation type="submission" date="2020-06" db="EMBL/GenBank/DDBJ databases">
        <title>Genomic analysis of Salicibibacter sp. NKC21-4.</title>
        <authorList>
            <person name="Oh Y.J."/>
        </authorList>
    </citation>
    <scope>NUCLEOTIDE SEQUENCE [LARGE SCALE GENOMIC DNA]</scope>
    <source>
        <strain evidence="2 3">NKC21-4</strain>
    </source>
</reference>
<evidence type="ECO:0000313" key="2">
    <source>
        <dbReference type="EMBL" id="QQK80859.1"/>
    </source>
</evidence>
<keyword evidence="3" id="KW-1185">Reference proteome</keyword>
<evidence type="ECO:0000259" key="1">
    <source>
        <dbReference type="Pfam" id="PF12690"/>
    </source>
</evidence>
<dbReference type="InterPro" id="IPR020481">
    <property type="entry name" value="Intracell_prot_inh_BsuPI"/>
</dbReference>
<gene>
    <name evidence="2" type="ORF">HUG20_13790</name>
</gene>
<evidence type="ECO:0000313" key="3">
    <source>
        <dbReference type="Proteomes" id="UP000595349"/>
    </source>
</evidence>
<name>A0A7T6ZCA2_9BACI</name>
<dbReference type="Gene3D" id="2.60.40.2360">
    <property type="entry name" value="Intracellular proteinase inhibitor BsuPI"/>
    <property type="match status" value="1"/>
</dbReference>
<sequence length="126" mass="13828">MTEAGLYIHADAHGRNGGIMVEVIVGNGGDEAVELRFKTSQRIEVRLFETGKPEQPVYRSSQEMIYNQVLGRLTLAPGEKSMFNEEIPSMYITDGGSYEGEVQITVVSIDDEDVATKPSGLFTVDV</sequence>
<dbReference type="Pfam" id="PF12690">
    <property type="entry name" value="BsuPI"/>
    <property type="match status" value="1"/>
</dbReference>
<dbReference type="AlphaFoldDB" id="A0A7T6ZCA2"/>
<organism evidence="2 3">
    <name type="scientific">Salicibibacter cibi</name>
    <dbReference type="NCBI Taxonomy" id="2743001"/>
    <lineage>
        <taxon>Bacteria</taxon>
        <taxon>Bacillati</taxon>
        <taxon>Bacillota</taxon>
        <taxon>Bacilli</taxon>
        <taxon>Bacillales</taxon>
        <taxon>Bacillaceae</taxon>
        <taxon>Salicibibacter</taxon>
    </lineage>
</organism>
<dbReference type="KEGG" id="scib:HUG20_13790"/>
<dbReference type="EMBL" id="CP054706">
    <property type="protein sequence ID" value="QQK80859.1"/>
    <property type="molecule type" value="Genomic_DNA"/>
</dbReference>
<dbReference type="InterPro" id="IPR038144">
    <property type="entry name" value="IPI"/>
</dbReference>